<dbReference type="InterPro" id="IPR058031">
    <property type="entry name" value="AAA_lid_NorR"/>
</dbReference>
<dbReference type="InterPro" id="IPR027417">
    <property type="entry name" value="P-loop_NTPase"/>
</dbReference>
<dbReference type="Gene3D" id="3.40.50.300">
    <property type="entry name" value="P-loop containing nucleotide triphosphate hydrolases"/>
    <property type="match status" value="1"/>
</dbReference>
<evidence type="ECO:0000256" key="1">
    <source>
        <dbReference type="ARBA" id="ARBA00022741"/>
    </source>
</evidence>
<dbReference type="OrthoDB" id="9805953at2"/>
<dbReference type="SUPFAM" id="SSF52540">
    <property type="entry name" value="P-loop containing nucleoside triphosphate hydrolases"/>
    <property type="match status" value="1"/>
</dbReference>
<dbReference type="PROSITE" id="PS00675">
    <property type="entry name" value="SIGMA54_INTERACT_1"/>
    <property type="match status" value="1"/>
</dbReference>
<dbReference type="GO" id="GO:0005524">
    <property type="term" value="F:ATP binding"/>
    <property type="evidence" value="ECO:0007669"/>
    <property type="project" value="UniProtKB-KW"/>
</dbReference>
<dbReference type="KEGG" id="blag:BLTE_16750"/>
<gene>
    <name evidence="6" type="ORF">BLTE_16750</name>
</gene>
<evidence type="ECO:0000259" key="5">
    <source>
        <dbReference type="PROSITE" id="PS50045"/>
    </source>
</evidence>
<evidence type="ECO:0000256" key="3">
    <source>
        <dbReference type="ARBA" id="ARBA00023012"/>
    </source>
</evidence>
<sequence length="511" mass="54997">MSFRMQEDRGTSLYSAADLVRAISQPNAPVLLDSLPDAVLCVDPAGVARLVNRAAQTLLDPPIDTAVFSLRTYLERLGIDAGAVVKAVSLGTRLNRVETLADGRSILISCRPALGTDGKLAFSVLVLRNLDLINRQIESAARSGFVSVGESAAAVDRGIVLNPSSAALIEQAMRAVHLGIRVLIVGESGAGKTEIARQVHAMTLGSNRPFIHVNCAGIPESLFESEMFGYAAGSFTGALNRGKKGLIEAADKGTLFLDEVGEIPLHCQAKLLKFLEDGVVQRVGATGGRRVSIQLFSATNRDLLDMSRSGAFRKDLYYRLSSLTLTVPALRETRDLIPDLVRIFVARLNARRDRPFSLDAACMRRLIEYDYPGNIREMQNIIEHLAVMCDGLAGEDHLPASVLSATSKAIAAPQRSGINGAPLPFSCLPESMPSPVLGLPAIADPTSFLAAPSNGEFPVASLKDEVRRYEKYLVREAVRRAGSKRKAAELLSVDIATVVRKTREDDEVEGG</sequence>
<feature type="domain" description="Sigma-54 factor interaction" evidence="5">
    <location>
        <begin position="158"/>
        <end position="387"/>
    </location>
</feature>
<keyword evidence="7" id="KW-1185">Reference proteome</keyword>
<protein>
    <submittedName>
        <fullName evidence="6">Diguanylate cyclase</fullName>
    </submittedName>
</protein>
<dbReference type="FunFam" id="3.40.50.300:FF:000006">
    <property type="entry name" value="DNA-binding transcriptional regulator NtrC"/>
    <property type="match status" value="1"/>
</dbReference>
<dbReference type="Proteomes" id="UP000266934">
    <property type="component" value="Chromosome"/>
</dbReference>
<dbReference type="CDD" id="cd00009">
    <property type="entry name" value="AAA"/>
    <property type="match status" value="1"/>
</dbReference>
<dbReference type="EMBL" id="AP018907">
    <property type="protein sequence ID" value="BBF92990.1"/>
    <property type="molecule type" value="Genomic_DNA"/>
</dbReference>
<dbReference type="AlphaFoldDB" id="A0A348G0A7"/>
<dbReference type="RefSeq" id="WP_126399270.1">
    <property type="nucleotide sequence ID" value="NZ_AP018907.1"/>
</dbReference>
<dbReference type="InterPro" id="IPR025943">
    <property type="entry name" value="Sigma_54_int_dom_ATP-bd_2"/>
</dbReference>
<evidence type="ECO:0000256" key="4">
    <source>
        <dbReference type="ARBA" id="ARBA00023159"/>
    </source>
</evidence>
<dbReference type="Gene3D" id="1.10.10.60">
    <property type="entry name" value="Homeodomain-like"/>
    <property type="match status" value="1"/>
</dbReference>
<dbReference type="InterPro" id="IPR003593">
    <property type="entry name" value="AAA+_ATPase"/>
</dbReference>
<reference evidence="6 7" key="1">
    <citation type="submission" date="2018-08" db="EMBL/GenBank/DDBJ databases">
        <title>Complete genome sequencing of Blastochloris tepida GI.</title>
        <authorList>
            <person name="Tsukatani Y."/>
            <person name="Mori H."/>
        </authorList>
    </citation>
    <scope>NUCLEOTIDE SEQUENCE [LARGE SCALE GENOMIC DNA]</scope>
    <source>
        <strain evidence="6 7">GI</strain>
    </source>
</reference>
<dbReference type="SMART" id="SM00382">
    <property type="entry name" value="AAA"/>
    <property type="match status" value="1"/>
</dbReference>
<organism evidence="6 7">
    <name type="scientific">Blastochloris tepida</name>
    <dbReference type="NCBI Taxonomy" id="2233851"/>
    <lineage>
        <taxon>Bacteria</taxon>
        <taxon>Pseudomonadati</taxon>
        <taxon>Pseudomonadota</taxon>
        <taxon>Alphaproteobacteria</taxon>
        <taxon>Hyphomicrobiales</taxon>
        <taxon>Blastochloridaceae</taxon>
        <taxon>Blastochloris</taxon>
    </lineage>
</organism>
<dbReference type="PROSITE" id="PS00676">
    <property type="entry name" value="SIGMA54_INTERACT_2"/>
    <property type="match status" value="1"/>
</dbReference>
<keyword evidence="4" id="KW-0010">Activator</keyword>
<keyword evidence="3" id="KW-0902">Two-component regulatory system</keyword>
<dbReference type="InterPro" id="IPR002078">
    <property type="entry name" value="Sigma_54_int"/>
</dbReference>
<dbReference type="PANTHER" id="PTHR32071">
    <property type="entry name" value="TRANSCRIPTIONAL REGULATORY PROTEIN"/>
    <property type="match status" value="1"/>
</dbReference>
<proteinExistence type="predicted"/>
<keyword evidence="2" id="KW-0067">ATP-binding</keyword>
<name>A0A348G0A7_9HYPH</name>
<evidence type="ECO:0000256" key="2">
    <source>
        <dbReference type="ARBA" id="ARBA00022840"/>
    </source>
</evidence>
<evidence type="ECO:0000313" key="7">
    <source>
        <dbReference type="Proteomes" id="UP000266934"/>
    </source>
</evidence>
<accession>A0A348G0A7</accession>
<dbReference type="GO" id="GO:0006355">
    <property type="term" value="P:regulation of DNA-templated transcription"/>
    <property type="evidence" value="ECO:0007669"/>
    <property type="project" value="InterPro"/>
</dbReference>
<dbReference type="Gene3D" id="1.10.8.60">
    <property type="match status" value="1"/>
</dbReference>
<keyword evidence="1" id="KW-0547">Nucleotide-binding</keyword>
<dbReference type="PROSITE" id="PS50045">
    <property type="entry name" value="SIGMA54_INTERACT_4"/>
    <property type="match status" value="1"/>
</dbReference>
<dbReference type="Gene3D" id="3.30.450.20">
    <property type="entry name" value="PAS domain"/>
    <property type="match status" value="1"/>
</dbReference>
<evidence type="ECO:0000313" key="6">
    <source>
        <dbReference type="EMBL" id="BBF92990.1"/>
    </source>
</evidence>
<dbReference type="InterPro" id="IPR025662">
    <property type="entry name" value="Sigma_54_int_dom_ATP-bd_1"/>
</dbReference>
<dbReference type="Pfam" id="PF25601">
    <property type="entry name" value="AAA_lid_14"/>
    <property type="match status" value="1"/>
</dbReference>
<dbReference type="GO" id="GO:0000160">
    <property type="term" value="P:phosphorelay signal transduction system"/>
    <property type="evidence" value="ECO:0007669"/>
    <property type="project" value="UniProtKB-KW"/>
</dbReference>
<dbReference type="Pfam" id="PF00158">
    <property type="entry name" value="Sigma54_activat"/>
    <property type="match status" value="1"/>
</dbReference>